<evidence type="ECO:0000259" key="13">
    <source>
        <dbReference type="PROSITE" id="PS50109"/>
    </source>
</evidence>
<keyword evidence="8 14" id="KW-0418">Kinase</keyword>
<dbReference type="Gene3D" id="3.30.565.10">
    <property type="entry name" value="Histidine kinase-like ATPase, C-terminal domain"/>
    <property type="match status" value="1"/>
</dbReference>
<feature type="transmembrane region" description="Helical" evidence="12">
    <location>
        <begin position="40"/>
        <end position="61"/>
    </location>
</feature>
<evidence type="ECO:0000256" key="6">
    <source>
        <dbReference type="ARBA" id="ARBA00022679"/>
    </source>
</evidence>
<dbReference type="FunFam" id="3.30.565.10:FF:000006">
    <property type="entry name" value="Sensor histidine kinase WalK"/>
    <property type="match status" value="1"/>
</dbReference>
<dbReference type="InterPro" id="IPR004358">
    <property type="entry name" value="Sig_transdc_His_kin-like_C"/>
</dbReference>
<evidence type="ECO:0000256" key="5">
    <source>
        <dbReference type="ARBA" id="ARBA00022553"/>
    </source>
</evidence>
<dbReference type="InterPro" id="IPR036097">
    <property type="entry name" value="HisK_dim/P_sf"/>
</dbReference>
<reference evidence="14 15" key="1">
    <citation type="submission" date="2019-03" db="EMBL/GenBank/DDBJ databases">
        <title>Genomic Encyclopedia of Type Strains, Phase IV (KMG-IV): sequencing the most valuable type-strain genomes for metagenomic binning, comparative biology and taxonomic classification.</title>
        <authorList>
            <person name="Goeker M."/>
        </authorList>
    </citation>
    <scope>NUCLEOTIDE SEQUENCE [LARGE SCALE GENOMIC DNA]</scope>
    <source>
        <strain evidence="14 15">DSM 2132</strain>
    </source>
</reference>
<dbReference type="InterPro" id="IPR003594">
    <property type="entry name" value="HATPase_dom"/>
</dbReference>
<dbReference type="InterPro" id="IPR050736">
    <property type="entry name" value="Sensor_HK_Regulatory"/>
</dbReference>
<evidence type="ECO:0000256" key="2">
    <source>
        <dbReference type="ARBA" id="ARBA00004236"/>
    </source>
</evidence>
<feature type="domain" description="Histidine kinase" evidence="13">
    <location>
        <begin position="216"/>
        <end position="441"/>
    </location>
</feature>
<dbReference type="SMART" id="SM00388">
    <property type="entry name" value="HisKA"/>
    <property type="match status" value="1"/>
</dbReference>
<dbReference type="AlphaFoldDB" id="A0A4R2PQC5"/>
<evidence type="ECO:0000256" key="10">
    <source>
        <dbReference type="ARBA" id="ARBA00023012"/>
    </source>
</evidence>
<feature type="transmembrane region" description="Helical" evidence="12">
    <location>
        <begin position="14"/>
        <end position="34"/>
    </location>
</feature>
<dbReference type="GO" id="GO:0005524">
    <property type="term" value="F:ATP binding"/>
    <property type="evidence" value="ECO:0007669"/>
    <property type="project" value="UniProtKB-KW"/>
</dbReference>
<dbReference type="PRINTS" id="PR00344">
    <property type="entry name" value="BCTRLSENSOR"/>
</dbReference>
<keyword evidence="5" id="KW-0597">Phosphoprotein</keyword>
<dbReference type="SUPFAM" id="SSF55874">
    <property type="entry name" value="ATPase domain of HSP90 chaperone/DNA topoisomerase II/histidine kinase"/>
    <property type="match status" value="1"/>
</dbReference>
<evidence type="ECO:0000256" key="11">
    <source>
        <dbReference type="ARBA" id="ARBA00023136"/>
    </source>
</evidence>
<dbReference type="InterPro" id="IPR003661">
    <property type="entry name" value="HisK_dim/P_dom"/>
</dbReference>
<proteinExistence type="predicted"/>
<keyword evidence="7" id="KW-0547">Nucleotide-binding</keyword>
<dbReference type="PROSITE" id="PS50109">
    <property type="entry name" value="HIS_KIN"/>
    <property type="match status" value="1"/>
</dbReference>
<dbReference type="CDD" id="cd00082">
    <property type="entry name" value="HisKA"/>
    <property type="match status" value="1"/>
</dbReference>
<dbReference type="Pfam" id="PF00512">
    <property type="entry name" value="HisKA"/>
    <property type="match status" value="1"/>
</dbReference>
<comment type="caution">
    <text evidence="14">The sequence shown here is derived from an EMBL/GenBank/DDBJ whole genome shotgun (WGS) entry which is preliminary data.</text>
</comment>
<dbReference type="FunCoup" id="A0A4R2PQC5">
    <property type="interactions" value="559"/>
</dbReference>
<keyword evidence="10" id="KW-0902">Two-component regulatory system</keyword>
<dbReference type="InterPro" id="IPR036890">
    <property type="entry name" value="HATPase_C_sf"/>
</dbReference>
<sequence>MASERTFSRPENRLVARLGVGVAAATGVFALLWAMGAVGAIGFLTGVAGVGLLGLWSTLAFRHDLQSARREAAARLRTRLAKSLKGPLRAHVVEGVADPLLLLSPDKEIRVANRAARQLFGDHIEGRAVALHLRDPAALEAIDEAIELGASARLEVAFSRPADRTHVVSIARVENHSTAQPRLLGFNEPDFYIVVTFHDITQAKLAEQMRVDFVANASHELRTPLSSLIGFIETLESMDERDPEAQARFLSIMHSEADRMVRVIDDLLSLSRIELDRHVQPRGRVDLARLIDDVLKSQTHDAEARHMTLEADLPGDLPAVRGDRDQLFQVFQNLVRNAIKYANEGSTVTVRGRPLDRVPESGEPGASVQVIDRGEGIPEEHLPRLTERFYRVDTARSRRIGGTGLGLAIVKHIVTRHRGNLTIASTLGQGTTVTVSLPLFEPAASDARQREPAGAA</sequence>
<dbReference type="Pfam" id="PF02518">
    <property type="entry name" value="HATPase_c"/>
    <property type="match status" value="1"/>
</dbReference>
<dbReference type="FunFam" id="1.10.287.130:FF:000008">
    <property type="entry name" value="Two-component sensor histidine kinase"/>
    <property type="match status" value="1"/>
</dbReference>
<keyword evidence="15" id="KW-1185">Reference proteome</keyword>
<keyword evidence="12" id="KW-1133">Transmembrane helix</keyword>
<dbReference type="GO" id="GO:0000155">
    <property type="term" value="F:phosphorelay sensor kinase activity"/>
    <property type="evidence" value="ECO:0007669"/>
    <property type="project" value="InterPro"/>
</dbReference>
<organism evidence="14 15">
    <name type="scientific">Rhodothalassium salexigens DSM 2132</name>
    <dbReference type="NCBI Taxonomy" id="1188247"/>
    <lineage>
        <taxon>Bacteria</taxon>
        <taxon>Pseudomonadati</taxon>
        <taxon>Pseudomonadota</taxon>
        <taxon>Alphaproteobacteria</taxon>
        <taxon>Rhodothalassiales</taxon>
        <taxon>Rhodothalassiaceae</taxon>
        <taxon>Rhodothalassium</taxon>
    </lineage>
</organism>
<comment type="catalytic activity">
    <reaction evidence="1">
        <text>ATP + protein L-histidine = ADP + protein N-phospho-L-histidine.</text>
        <dbReference type="EC" id="2.7.13.3"/>
    </reaction>
</comment>
<name>A0A4R2PQC5_RHOSA</name>
<evidence type="ECO:0000256" key="7">
    <source>
        <dbReference type="ARBA" id="ARBA00022741"/>
    </source>
</evidence>
<gene>
    <name evidence="14" type="ORF">EV659_102295</name>
</gene>
<dbReference type="RefSeq" id="WP_132707543.1">
    <property type="nucleotide sequence ID" value="NZ_JACIGF010000002.1"/>
</dbReference>
<dbReference type="PANTHER" id="PTHR43711">
    <property type="entry name" value="TWO-COMPONENT HISTIDINE KINASE"/>
    <property type="match status" value="1"/>
</dbReference>
<dbReference type="EC" id="2.7.13.3" evidence="3"/>
<keyword evidence="4" id="KW-1003">Cell membrane</keyword>
<keyword evidence="12" id="KW-0812">Transmembrane</keyword>
<dbReference type="SUPFAM" id="SSF47384">
    <property type="entry name" value="Homodimeric domain of signal transducing histidine kinase"/>
    <property type="match status" value="1"/>
</dbReference>
<protein>
    <recommendedName>
        <fullName evidence="3">histidine kinase</fullName>
        <ecNumber evidence="3">2.7.13.3</ecNumber>
    </recommendedName>
</protein>
<dbReference type="SMART" id="SM00387">
    <property type="entry name" value="HATPase_c"/>
    <property type="match status" value="1"/>
</dbReference>
<comment type="subcellular location">
    <subcellularLocation>
        <location evidence="2">Cell membrane</location>
    </subcellularLocation>
</comment>
<dbReference type="CDD" id="cd00130">
    <property type="entry name" value="PAS"/>
    <property type="match status" value="1"/>
</dbReference>
<dbReference type="Gene3D" id="3.30.450.20">
    <property type="entry name" value="PAS domain"/>
    <property type="match status" value="1"/>
</dbReference>
<evidence type="ECO:0000256" key="3">
    <source>
        <dbReference type="ARBA" id="ARBA00012438"/>
    </source>
</evidence>
<dbReference type="Gene3D" id="1.10.287.130">
    <property type="match status" value="1"/>
</dbReference>
<dbReference type="Proteomes" id="UP000295399">
    <property type="component" value="Unassembled WGS sequence"/>
</dbReference>
<keyword evidence="11 12" id="KW-0472">Membrane</keyword>
<keyword evidence="9" id="KW-0067">ATP-binding</keyword>
<accession>A0A4R2PQC5</accession>
<dbReference type="EMBL" id="SLXO01000002">
    <property type="protein sequence ID" value="TCP37887.1"/>
    <property type="molecule type" value="Genomic_DNA"/>
</dbReference>
<evidence type="ECO:0000256" key="1">
    <source>
        <dbReference type="ARBA" id="ARBA00000085"/>
    </source>
</evidence>
<dbReference type="PANTHER" id="PTHR43711:SF1">
    <property type="entry name" value="HISTIDINE KINASE 1"/>
    <property type="match status" value="1"/>
</dbReference>
<dbReference type="OrthoDB" id="9813151at2"/>
<evidence type="ECO:0000313" key="15">
    <source>
        <dbReference type="Proteomes" id="UP000295399"/>
    </source>
</evidence>
<dbReference type="GO" id="GO:0005886">
    <property type="term" value="C:plasma membrane"/>
    <property type="evidence" value="ECO:0007669"/>
    <property type="project" value="UniProtKB-SubCell"/>
</dbReference>
<dbReference type="InterPro" id="IPR005467">
    <property type="entry name" value="His_kinase_dom"/>
</dbReference>
<evidence type="ECO:0000256" key="8">
    <source>
        <dbReference type="ARBA" id="ARBA00022777"/>
    </source>
</evidence>
<evidence type="ECO:0000313" key="14">
    <source>
        <dbReference type="EMBL" id="TCP37887.1"/>
    </source>
</evidence>
<evidence type="ECO:0000256" key="4">
    <source>
        <dbReference type="ARBA" id="ARBA00022475"/>
    </source>
</evidence>
<dbReference type="InParanoid" id="A0A4R2PQC5"/>
<keyword evidence="6" id="KW-0808">Transferase</keyword>
<dbReference type="InterPro" id="IPR000014">
    <property type="entry name" value="PAS"/>
</dbReference>
<evidence type="ECO:0000256" key="9">
    <source>
        <dbReference type="ARBA" id="ARBA00022840"/>
    </source>
</evidence>
<evidence type="ECO:0000256" key="12">
    <source>
        <dbReference type="SAM" id="Phobius"/>
    </source>
</evidence>